<dbReference type="Pfam" id="PF13302">
    <property type="entry name" value="Acetyltransf_3"/>
    <property type="match status" value="1"/>
</dbReference>
<dbReference type="SUPFAM" id="SSF55729">
    <property type="entry name" value="Acyl-CoA N-acyltransferases (Nat)"/>
    <property type="match status" value="1"/>
</dbReference>
<accession>A0ABT8DGP8</accession>
<proteinExistence type="predicted"/>
<dbReference type="RefSeq" id="WP_290253941.1">
    <property type="nucleotide sequence ID" value="NZ_JAUGQQ010000002.1"/>
</dbReference>
<evidence type="ECO:0000313" key="2">
    <source>
        <dbReference type="EMBL" id="MDN3723854.1"/>
    </source>
</evidence>
<organism evidence="2 3">
    <name type="scientific">Aequorivita aurantiaca</name>
    <dbReference type="NCBI Taxonomy" id="3053356"/>
    <lineage>
        <taxon>Bacteria</taxon>
        <taxon>Pseudomonadati</taxon>
        <taxon>Bacteroidota</taxon>
        <taxon>Flavobacteriia</taxon>
        <taxon>Flavobacteriales</taxon>
        <taxon>Flavobacteriaceae</taxon>
        <taxon>Aequorivita</taxon>
    </lineage>
</organism>
<sequence length="164" mass="18375">MIETERLILREYTLSDAPFIYKLMNSDGWLKNIGDRNINTIGDAEAYMQKNYLSSYEKYGFGPFLVSLKKTGEPLGSSGLYKRANLDHPDVGFAFLPEAANKGYAFESAQAVMNYAAETLKIEKIVGITLPENIPSIKLLKKLGLAEVGKYQYEDGEELLLFSN</sequence>
<dbReference type="PANTHER" id="PTHR43792">
    <property type="entry name" value="GNAT FAMILY, PUTATIVE (AFU_ORTHOLOGUE AFUA_3G00765)-RELATED-RELATED"/>
    <property type="match status" value="1"/>
</dbReference>
<dbReference type="InterPro" id="IPR016181">
    <property type="entry name" value="Acyl_CoA_acyltransferase"/>
</dbReference>
<feature type="domain" description="N-acetyltransferase" evidence="1">
    <location>
        <begin position="7"/>
        <end position="164"/>
    </location>
</feature>
<gene>
    <name evidence="2" type="ORF">QRD02_05635</name>
</gene>
<comment type="caution">
    <text evidence="2">The sequence shown here is derived from an EMBL/GenBank/DDBJ whole genome shotgun (WGS) entry which is preliminary data.</text>
</comment>
<name>A0ABT8DGP8_9FLAO</name>
<evidence type="ECO:0000313" key="3">
    <source>
        <dbReference type="Proteomes" id="UP001244787"/>
    </source>
</evidence>
<dbReference type="PANTHER" id="PTHR43792:SF1">
    <property type="entry name" value="N-ACETYLTRANSFERASE DOMAIN-CONTAINING PROTEIN"/>
    <property type="match status" value="1"/>
</dbReference>
<dbReference type="PROSITE" id="PS51186">
    <property type="entry name" value="GNAT"/>
    <property type="match status" value="1"/>
</dbReference>
<protein>
    <submittedName>
        <fullName evidence="2">GNAT family N-acetyltransferase</fullName>
    </submittedName>
</protein>
<dbReference type="Proteomes" id="UP001244787">
    <property type="component" value="Unassembled WGS sequence"/>
</dbReference>
<dbReference type="EMBL" id="JAUGQQ010000002">
    <property type="protein sequence ID" value="MDN3723854.1"/>
    <property type="molecule type" value="Genomic_DNA"/>
</dbReference>
<dbReference type="InterPro" id="IPR000182">
    <property type="entry name" value="GNAT_dom"/>
</dbReference>
<reference evidence="2 3" key="1">
    <citation type="submission" date="2023-06" db="EMBL/GenBank/DDBJ databases">
        <authorList>
            <person name="Ye Y.-Q."/>
            <person name="Du Z.-J."/>
        </authorList>
    </citation>
    <scope>NUCLEOTIDE SEQUENCE [LARGE SCALE GENOMIC DNA]</scope>
    <source>
        <strain evidence="2 3">SDUM287046</strain>
    </source>
</reference>
<dbReference type="Gene3D" id="3.40.630.30">
    <property type="match status" value="1"/>
</dbReference>
<keyword evidence="3" id="KW-1185">Reference proteome</keyword>
<evidence type="ECO:0000259" key="1">
    <source>
        <dbReference type="PROSITE" id="PS51186"/>
    </source>
</evidence>
<dbReference type="InterPro" id="IPR051531">
    <property type="entry name" value="N-acetyltransferase"/>
</dbReference>